<dbReference type="KEGG" id="ckw:CKALI_11655"/>
<dbReference type="InterPro" id="IPR015424">
    <property type="entry name" value="PyrdxlP-dep_Trfase"/>
</dbReference>
<keyword evidence="3 6" id="KW-0032">Aminotransferase</keyword>
<dbReference type="HAMAP" id="MF_01023">
    <property type="entry name" value="HisC_aminotrans_2"/>
    <property type="match status" value="1"/>
</dbReference>
<dbReference type="AlphaFoldDB" id="A0A6B8VGA5"/>
<evidence type="ECO:0000259" key="7">
    <source>
        <dbReference type="Pfam" id="PF00155"/>
    </source>
</evidence>
<dbReference type="RefSeq" id="WP_156193489.1">
    <property type="nucleotide sequence ID" value="NZ_CP046452.1"/>
</dbReference>
<comment type="catalytic activity">
    <reaction evidence="6">
        <text>L-histidinol phosphate + 2-oxoglutarate = 3-(imidazol-4-yl)-2-oxopropyl phosphate + L-glutamate</text>
        <dbReference type="Rhea" id="RHEA:23744"/>
        <dbReference type="ChEBI" id="CHEBI:16810"/>
        <dbReference type="ChEBI" id="CHEBI:29985"/>
        <dbReference type="ChEBI" id="CHEBI:57766"/>
        <dbReference type="ChEBI" id="CHEBI:57980"/>
        <dbReference type="EC" id="2.6.1.9"/>
    </reaction>
</comment>
<dbReference type="InterPro" id="IPR024892">
    <property type="entry name" value="ArAT"/>
</dbReference>
<dbReference type="EMBL" id="CP046452">
    <property type="protein sequence ID" value="QGU03173.1"/>
    <property type="molecule type" value="Genomic_DNA"/>
</dbReference>
<evidence type="ECO:0000256" key="5">
    <source>
        <dbReference type="ARBA" id="ARBA00022898"/>
    </source>
</evidence>
<gene>
    <name evidence="8" type="primary">pat</name>
    <name evidence="6" type="synonym">hisC</name>
    <name evidence="8" type="ORF">CKALI_11655</name>
</gene>
<dbReference type="PROSITE" id="PS00599">
    <property type="entry name" value="AA_TRANSFER_CLASS_2"/>
    <property type="match status" value="1"/>
</dbReference>
<feature type="modified residue" description="N6-(pyridoxal phosphate)lysine" evidence="6">
    <location>
        <position position="212"/>
    </location>
</feature>
<dbReference type="InterPro" id="IPR050106">
    <property type="entry name" value="HistidinolP_aminotransfase"/>
</dbReference>
<accession>A0A6B8VGA5</accession>
<dbReference type="InterPro" id="IPR015421">
    <property type="entry name" value="PyrdxlP-dep_Trfase_major"/>
</dbReference>
<evidence type="ECO:0000256" key="2">
    <source>
        <dbReference type="ARBA" id="ARBA00011738"/>
    </source>
</evidence>
<dbReference type="UniPathway" id="UPA00031">
    <property type="reaction ID" value="UER00012"/>
</dbReference>
<feature type="domain" description="Aminotransferase class I/classII large" evidence="7">
    <location>
        <begin position="22"/>
        <end position="337"/>
    </location>
</feature>
<evidence type="ECO:0000313" key="9">
    <source>
        <dbReference type="Proteomes" id="UP000427071"/>
    </source>
</evidence>
<dbReference type="PANTHER" id="PTHR43643">
    <property type="entry name" value="HISTIDINOL-PHOSPHATE AMINOTRANSFERASE 2"/>
    <property type="match status" value="1"/>
</dbReference>
<keyword evidence="4 6" id="KW-0808">Transferase</keyword>
<keyword evidence="9" id="KW-1185">Reference proteome</keyword>
<dbReference type="Proteomes" id="UP000427071">
    <property type="component" value="Chromosome"/>
</dbReference>
<dbReference type="InterPro" id="IPR001917">
    <property type="entry name" value="Aminotrans_II_pyridoxalP_BS"/>
</dbReference>
<organism evidence="8 9">
    <name type="scientific">Corynebacterium kalinowskii</name>
    <dbReference type="NCBI Taxonomy" id="2675216"/>
    <lineage>
        <taxon>Bacteria</taxon>
        <taxon>Bacillati</taxon>
        <taxon>Actinomycetota</taxon>
        <taxon>Actinomycetes</taxon>
        <taxon>Mycobacteriales</taxon>
        <taxon>Corynebacteriaceae</taxon>
        <taxon>Corynebacterium</taxon>
    </lineage>
</organism>
<dbReference type="NCBIfam" id="NF002878">
    <property type="entry name" value="PRK03321.1"/>
    <property type="match status" value="1"/>
</dbReference>
<keyword evidence="5 6" id="KW-0663">Pyridoxal phosphate</keyword>
<protein>
    <recommendedName>
        <fullName evidence="6">Histidinol-phosphate aminotransferase</fullName>
        <ecNumber evidence="6">2.6.1.9</ecNumber>
    </recommendedName>
    <alternativeName>
        <fullName evidence="6">Imidazole acetol-phosphate transaminase</fullName>
    </alternativeName>
</protein>
<evidence type="ECO:0000256" key="4">
    <source>
        <dbReference type="ARBA" id="ARBA00022679"/>
    </source>
</evidence>
<evidence type="ECO:0000313" key="8">
    <source>
        <dbReference type="EMBL" id="QGU03173.1"/>
    </source>
</evidence>
<sequence length="340" mass="36077">MIRADLAALPAYVPGKRQDGATKLSSNETTQPPLPAAVAAMRDVAAGANRYPDMGAIELRTELADHLGLSLEQIAVGTGSSALCQQLVQITSTVGDEVVFPWRSFEAYPLFAQVVGATPVAVPLKDDGVDLEAMAAAITERTRLVFVCNPNNPTGTTVTSGEFIKFLSKVPSDVIVALDEAYFEYNKATDTPVATDFLASHPNVVGLRTFSKAYSLAGVRVGYCFGAVPIIEALNKVAIPFSVSSVAQAGAVASLRARDELAERVALTVTERERLSTALGTIPSEANFVWLPASSLPRPPAEIASVLADRGVLVRAFPEGIRITATTAEETDKLLEAWDF</sequence>
<comment type="pathway">
    <text evidence="6">Amino-acid biosynthesis; L-histidine biosynthesis; L-histidine from 5-phospho-alpha-D-ribose 1-diphosphate: step 7/9.</text>
</comment>
<dbReference type="Gene3D" id="3.90.1150.10">
    <property type="entry name" value="Aspartate Aminotransferase, domain 1"/>
    <property type="match status" value="1"/>
</dbReference>
<dbReference type="GO" id="GO:0004400">
    <property type="term" value="F:histidinol-phosphate transaminase activity"/>
    <property type="evidence" value="ECO:0007669"/>
    <property type="project" value="UniProtKB-UniRule"/>
</dbReference>
<dbReference type="GO" id="GO:0000105">
    <property type="term" value="P:L-histidine biosynthetic process"/>
    <property type="evidence" value="ECO:0007669"/>
    <property type="project" value="UniProtKB-UniRule"/>
</dbReference>
<evidence type="ECO:0000256" key="3">
    <source>
        <dbReference type="ARBA" id="ARBA00022576"/>
    </source>
</evidence>
<comment type="similarity">
    <text evidence="6">Belongs to the class-II pyridoxal-phosphate-dependent aminotransferase family. Histidinol-phosphate aminotransferase subfamily.</text>
</comment>
<evidence type="ECO:0000256" key="6">
    <source>
        <dbReference type="HAMAP-Rule" id="MF_01023"/>
    </source>
</evidence>
<dbReference type="InterPro" id="IPR004839">
    <property type="entry name" value="Aminotransferase_I/II_large"/>
</dbReference>
<name>A0A6B8VGA5_9CORY</name>
<keyword evidence="6" id="KW-0368">Histidine biosynthesis</keyword>
<dbReference type="GO" id="GO:0030170">
    <property type="term" value="F:pyridoxal phosphate binding"/>
    <property type="evidence" value="ECO:0007669"/>
    <property type="project" value="InterPro"/>
</dbReference>
<dbReference type="PANTHER" id="PTHR43643:SF3">
    <property type="entry name" value="HISTIDINOL-PHOSPHATE AMINOTRANSFERASE"/>
    <property type="match status" value="1"/>
</dbReference>
<reference evidence="9" key="1">
    <citation type="submission" date="2019-11" db="EMBL/GenBank/DDBJ databases">
        <title>Complete genome sequence of Corynebacterium kalinowskii 1959, a novel Corynebacterium species isolated from soil of a small paddock in Vilsendorf, Germany.</title>
        <authorList>
            <person name="Schaffert L."/>
            <person name="Ruwe M."/>
            <person name="Milse J."/>
            <person name="Hanuschka K."/>
            <person name="Ortseifen V."/>
            <person name="Droste J."/>
            <person name="Brandt D."/>
            <person name="Schlueter L."/>
            <person name="Kutter Y."/>
            <person name="Vinke S."/>
            <person name="Viehoefer P."/>
            <person name="Jacob L."/>
            <person name="Luebke N.-C."/>
            <person name="Schulte-Berndt E."/>
            <person name="Hain C."/>
            <person name="Linder M."/>
            <person name="Schmidt P."/>
            <person name="Wollenschlaeger L."/>
            <person name="Luttermann T."/>
            <person name="Thieme E."/>
            <person name="Hassa J."/>
            <person name="Haak M."/>
            <person name="Wittchen M."/>
            <person name="Mentz A."/>
            <person name="Persicke M."/>
            <person name="Busche T."/>
            <person name="Ruckert C."/>
        </authorList>
    </citation>
    <scope>NUCLEOTIDE SEQUENCE [LARGE SCALE GENOMIC DNA]</scope>
    <source>
        <strain evidence="9">1959</strain>
    </source>
</reference>
<dbReference type="Pfam" id="PF00155">
    <property type="entry name" value="Aminotran_1_2"/>
    <property type="match status" value="1"/>
</dbReference>
<keyword evidence="6" id="KW-0028">Amino-acid biosynthesis</keyword>
<dbReference type="InterPro" id="IPR005861">
    <property type="entry name" value="HisP_aminotrans"/>
</dbReference>
<comment type="subunit">
    <text evidence="2 6">Homodimer.</text>
</comment>
<dbReference type="SUPFAM" id="SSF53383">
    <property type="entry name" value="PLP-dependent transferases"/>
    <property type="match status" value="1"/>
</dbReference>
<dbReference type="EC" id="2.6.1.9" evidence="6"/>
<dbReference type="InterPro" id="IPR015422">
    <property type="entry name" value="PyrdxlP-dep_Trfase_small"/>
</dbReference>
<proteinExistence type="inferred from homology"/>
<evidence type="ECO:0000256" key="1">
    <source>
        <dbReference type="ARBA" id="ARBA00001933"/>
    </source>
</evidence>
<comment type="cofactor">
    <cofactor evidence="1 6">
        <name>pyridoxal 5'-phosphate</name>
        <dbReference type="ChEBI" id="CHEBI:597326"/>
    </cofactor>
</comment>
<dbReference type="CDD" id="cd00609">
    <property type="entry name" value="AAT_like"/>
    <property type="match status" value="1"/>
</dbReference>
<dbReference type="Gene3D" id="3.40.640.10">
    <property type="entry name" value="Type I PLP-dependent aspartate aminotransferase-like (Major domain)"/>
    <property type="match status" value="1"/>
</dbReference>